<organism evidence="1 2">
    <name type="scientific">Candidatus Roizmanbacteria bacterium GW2011_GWA2_36_23</name>
    <dbReference type="NCBI Taxonomy" id="1618480"/>
    <lineage>
        <taxon>Bacteria</taxon>
        <taxon>Candidatus Roizmaniibacteriota</taxon>
    </lineage>
</organism>
<proteinExistence type="predicted"/>
<sequence length="504" mass="57710">MILMTLAESKPYLKEREPFNGVIADMHFNRGTNGVATQMDEMDSWLANNGITVIRCAGNVNSPLEYCIPELSYQSPEAEILRSKMFPREKEEIERIRNLSLEQRKAKSSVYLEEIDWRAAIIKEKVGNMINNYGIGAVHVRNIMSLPLNLAATYAMYQLAQERDDIRFIFHHHDLPWEGPVSESYGTPYESINERMEEIICPDLPNVSHIVINPVAQESLKEKKGIEAHLIPDGLNFEYDFLQVMEEKKFRRKFGIDENDLVLGMMTRVVLNKNIEGAIQFARTLEDEIYRQLKSESESADAFIQLARARRRFGPKNKVILLLTQNADRISEYHERLIRYAKELGVKLIDISGDVVADPEYKAGDNKIPFQSVHRYLDLDCYPTEHEGFGNQLPEAVRAMVPIAMLRYPVAARYIAPEKPDKDHPSFLPHYISLGNMENLHHGEGAYGLNCLDDNVVLEAARKTIEELSDSDKLELDLLENFAAMRGLCDIRNTGPKYLEIYKS</sequence>
<dbReference type="AlphaFoldDB" id="A0A0G0GQI8"/>
<dbReference type="EMBL" id="LBRS01000001">
    <property type="protein sequence ID" value="KKQ02064.1"/>
    <property type="molecule type" value="Genomic_DNA"/>
</dbReference>
<comment type="caution">
    <text evidence="1">The sequence shown here is derived from an EMBL/GenBank/DDBJ whole genome shotgun (WGS) entry which is preliminary data.</text>
</comment>
<dbReference type="GO" id="GO:0016740">
    <property type="term" value="F:transferase activity"/>
    <property type="evidence" value="ECO:0007669"/>
    <property type="project" value="UniProtKB-KW"/>
</dbReference>
<accession>A0A0G0GQI8</accession>
<dbReference type="Proteomes" id="UP000034344">
    <property type="component" value="Unassembled WGS sequence"/>
</dbReference>
<dbReference type="SUPFAM" id="SSF53756">
    <property type="entry name" value="UDP-Glycosyltransferase/glycogen phosphorylase"/>
    <property type="match status" value="1"/>
</dbReference>
<keyword evidence="1" id="KW-0808">Transferase</keyword>
<evidence type="ECO:0000313" key="2">
    <source>
        <dbReference type="Proteomes" id="UP000034344"/>
    </source>
</evidence>
<reference evidence="1 2" key="1">
    <citation type="journal article" date="2015" name="Nature">
        <title>rRNA introns, odd ribosomes, and small enigmatic genomes across a large radiation of phyla.</title>
        <authorList>
            <person name="Brown C.T."/>
            <person name="Hug L.A."/>
            <person name="Thomas B.C."/>
            <person name="Sharon I."/>
            <person name="Castelle C.J."/>
            <person name="Singh A."/>
            <person name="Wilkins M.J."/>
            <person name="Williams K.H."/>
            <person name="Banfield J.F."/>
        </authorList>
    </citation>
    <scope>NUCLEOTIDE SEQUENCE [LARGE SCALE GENOMIC DNA]</scope>
</reference>
<dbReference type="Gene3D" id="3.40.50.2000">
    <property type="entry name" value="Glycogen Phosphorylase B"/>
    <property type="match status" value="1"/>
</dbReference>
<name>A0A0G0GQI8_9BACT</name>
<evidence type="ECO:0000313" key="1">
    <source>
        <dbReference type="EMBL" id="KKQ02064.1"/>
    </source>
</evidence>
<gene>
    <name evidence="1" type="ORF">US11_C0001G0023</name>
</gene>
<protein>
    <submittedName>
        <fullName evidence="1">Glycosyltransferase</fullName>
    </submittedName>
</protein>
<dbReference type="STRING" id="1618480.US11_C0001G0023"/>